<dbReference type="GO" id="GO:0003677">
    <property type="term" value="F:DNA binding"/>
    <property type="evidence" value="ECO:0007669"/>
    <property type="project" value="InterPro"/>
</dbReference>
<dbReference type="InterPro" id="IPR013324">
    <property type="entry name" value="RNA_pol_sigma_r3/r4-like"/>
</dbReference>
<dbReference type="InterPro" id="IPR036388">
    <property type="entry name" value="WH-like_DNA-bd_sf"/>
</dbReference>
<keyword evidence="8" id="KW-1185">Reference proteome</keyword>
<dbReference type="PANTHER" id="PTHR43133">
    <property type="entry name" value="RNA POLYMERASE ECF-TYPE SIGMA FACTO"/>
    <property type="match status" value="1"/>
</dbReference>
<dbReference type="OrthoDB" id="9790423at2"/>
<dbReference type="GO" id="GO:0006352">
    <property type="term" value="P:DNA-templated transcription initiation"/>
    <property type="evidence" value="ECO:0007669"/>
    <property type="project" value="InterPro"/>
</dbReference>
<evidence type="ECO:0000256" key="4">
    <source>
        <dbReference type="ARBA" id="ARBA00023163"/>
    </source>
</evidence>
<comment type="similarity">
    <text evidence="1">Belongs to the sigma-70 factor family. ECF subfamily.</text>
</comment>
<dbReference type="InterPro" id="IPR007627">
    <property type="entry name" value="RNA_pol_sigma70_r2"/>
</dbReference>
<dbReference type="AlphaFoldDB" id="A0A1R3XV69"/>
<accession>A0A1R3XV69</accession>
<feature type="domain" description="RNA polymerase sigma factor 70 region 4 type 2" evidence="6">
    <location>
        <begin position="130"/>
        <end position="170"/>
    </location>
</feature>
<evidence type="ECO:0000313" key="7">
    <source>
        <dbReference type="EMBL" id="SIT94972.1"/>
    </source>
</evidence>
<dbReference type="Gene3D" id="1.10.1740.10">
    <property type="match status" value="1"/>
</dbReference>
<dbReference type="STRING" id="1317125.SAMN05444128_3840"/>
<dbReference type="InterPro" id="IPR039425">
    <property type="entry name" value="RNA_pol_sigma-70-like"/>
</dbReference>
<evidence type="ECO:0000256" key="2">
    <source>
        <dbReference type="ARBA" id="ARBA00023015"/>
    </source>
</evidence>
<keyword evidence="3" id="KW-0731">Sigma factor</keyword>
<feature type="domain" description="RNA polymerase sigma-70 region 2" evidence="5">
    <location>
        <begin position="27"/>
        <end position="96"/>
    </location>
</feature>
<dbReference type="CDD" id="cd06171">
    <property type="entry name" value="Sigma70_r4"/>
    <property type="match status" value="1"/>
</dbReference>
<dbReference type="InterPro" id="IPR013325">
    <property type="entry name" value="RNA_pol_sigma_r2"/>
</dbReference>
<evidence type="ECO:0000256" key="3">
    <source>
        <dbReference type="ARBA" id="ARBA00023082"/>
    </source>
</evidence>
<proteinExistence type="inferred from homology"/>
<evidence type="ECO:0000259" key="5">
    <source>
        <dbReference type="Pfam" id="PF04542"/>
    </source>
</evidence>
<organism evidence="7 8">
    <name type="scientific">Pontibacter indicus</name>
    <dbReference type="NCBI Taxonomy" id="1317125"/>
    <lineage>
        <taxon>Bacteria</taxon>
        <taxon>Pseudomonadati</taxon>
        <taxon>Bacteroidota</taxon>
        <taxon>Cytophagia</taxon>
        <taxon>Cytophagales</taxon>
        <taxon>Hymenobacteraceae</taxon>
        <taxon>Pontibacter</taxon>
    </lineage>
</organism>
<dbReference type="PANTHER" id="PTHR43133:SF51">
    <property type="entry name" value="RNA POLYMERASE SIGMA FACTOR"/>
    <property type="match status" value="1"/>
</dbReference>
<protein>
    <submittedName>
        <fullName evidence="7">RNA polymerase, sigma subunit, ECF family</fullName>
    </submittedName>
</protein>
<dbReference type="GO" id="GO:0016987">
    <property type="term" value="F:sigma factor activity"/>
    <property type="evidence" value="ECO:0007669"/>
    <property type="project" value="UniProtKB-KW"/>
</dbReference>
<keyword evidence="4" id="KW-0804">Transcription</keyword>
<dbReference type="NCBIfam" id="TIGR02937">
    <property type="entry name" value="sigma70-ECF"/>
    <property type="match status" value="1"/>
</dbReference>
<dbReference type="Pfam" id="PF08281">
    <property type="entry name" value="Sigma70_r4_2"/>
    <property type="match status" value="1"/>
</dbReference>
<dbReference type="InterPro" id="IPR013249">
    <property type="entry name" value="RNA_pol_sigma70_r4_t2"/>
</dbReference>
<dbReference type="Pfam" id="PF04542">
    <property type="entry name" value="Sigma70_r2"/>
    <property type="match status" value="1"/>
</dbReference>
<name>A0A1R3XV69_9BACT</name>
<dbReference type="Gene3D" id="1.10.10.10">
    <property type="entry name" value="Winged helix-like DNA-binding domain superfamily/Winged helix DNA-binding domain"/>
    <property type="match status" value="1"/>
</dbReference>
<dbReference type="Proteomes" id="UP000187181">
    <property type="component" value="Unassembled WGS sequence"/>
</dbReference>
<dbReference type="InterPro" id="IPR014284">
    <property type="entry name" value="RNA_pol_sigma-70_dom"/>
</dbReference>
<dbReference type="RefSeq" id="WP_076672255.1">
    <property type="nucleotide sequence ID" value="NZ_FTPP01000005.1"/>
</dbReference>
<evidence type="ECO:0000256" key="1">
    <source>
        <dbReference type="ARBA" id="ARBA00010641"/>
    </source>
</evidence>
<dbReference type="SUPFAM" id="SSF88659">
    <property type="entry name" value="Sigma3 and sigma4 domains of RNA polymerase sigma factors"/>
    <property type="match status" value="1"/>
</dbReference>
<dbReference type="EMBL" id="FTPP01000005">
    <property type="protein sequence ID" value="SIT94972.1"/>
    <property type="molecule type" value="Genomic_DNA"/>
</dbReference>
<evidence type="ECO:0000313" key="8">
    <source>
        <dbReference type="Proteomes" id="UP000187181"/>
    </source>
</evidence>
<reference evidence="8" key="1">
    <citation type="submission" date="2017-01" db="EMBL/GenBank/DDBJ databases">
        <authorList>
            <person name="Varghese N."/>
            <person name="Submissions S."/>
        </authorList>
    </citation>
    <scope>NUCLEOTIDE SEQUENCE [LARGE SCALE GENOMIC DNA]</scope>
    <source>
        <strain evidence="8">LP100</strain>
    </source>
</reference>
<keyword evidence="2" id="KW-0805">Transcription regulation</keyword>
<dbReference type="SUPFAM" id="SSF88946">
    <property type="entry name" value="Sigma2 domain of RNA polymerase sigma factors"/>
    <property type="match status" value="1"/>
</dbReference>
<sequence>MNTTTQLSDSALVTLYIAGNENAFEQLVNRHKNKVFTTILLIVKDTYTAEDLMQDAFIKAIHTMKGGRYNEEGKFSSWICRIAHNLAIDFFRKEKRSPMITLEDGSNVFNALSFAEDSVESQQIKEDTHARLRELIQTLPQAQREVLMMRHYADMSFQEIAEATGVSINTALGRMRYALINLRKKMLNGTIAYDKNLYSE</sequence>
<gene>
    <name evidence="7" type="ORF">SAMN05444128_3840</name>
</gene>
<evidence type="ECO:0000259" key="6">
    <source>
        <dbReference type="Pfam" id="PF08281"/>
    </source>
</evidence>